<accession>A0ABW2YMQ8</accession>
<keyword evidence="2" id="KW-1185">Reference proteome</keyword>
<evidence type="ECO:0000313" key="1">
    <source>
        <dbReference type="EMBL" id="MFD0739653.1"/>
    </source>
</evidence>
<gene>
    <name evidence="1" type="ORF">ACFQZQ_10220</name>
</gene>
<dbReference type="Proteomes" id="UP001597090">
    <property type="component" value="Unassembled WGS sequence"/>
</dbReference>
<comment type="caution">
    <text evidence="1">The sequence shown here is derived from an EMBL/GenBank/DDBJ whole genome shotgun (WGS) entry which is preliminary data.</text>
</comment>
<sequence>MDAQQTIRSFIAITDQVIREDGLDCYLPTLLVPARDHVMVLEGVPAGIDQEGFAQEWAAEHVAPGESFLLAFRVDEEHYKVVSSMDGLLQHQTLPADAPNNSFKLNPLRGSD</sequence>
<evidence type="ECO:0000313" key="2">
    <source>
        <dbReference type="Proteomes" id="UP001597090"/>
    </source>
</evidence>
<dbReference type="RefSeq" id="WP_386812684.1">
    <property type="nucleotide sequence ID" value="NZ_JBHTIH010000004.1"/>
</dbReference>
<organism evidence="1 2">
    <name type="scientific">Lysobacter koreensis</name>
    <dbReference type="NCBI Taxonomy" id="266122"/>
    <lineage>
        <taxon>Bacteria</taxon>
        <taxon>Pseudomonadati</taxon>
        <taxon>Pseudomonadota</taxon>
        <taxon>Gammaproteobacteria</taxon>
        <taxon>Lysobacterales</taxon>
        <taxon>Lysobacteraceae</taxon>
        <taxon>Lysobacter</taxon>
    </lineage>
</organism>
<name>A0ABW2YMQ8_9GAMM</name>
<dbReference type="EMBL" id="JBHTIH010000004">
    <property type="protein sequence ID" value="MFD0739653.1"/>
    <property type="molecule type" value="Genomic_DNA"/>
</dbReference>
<proteinExistence type="predicted"/>
<reference evidence="2" key="1">
    <citation type="journal article" date="2019" name="Int. J. Syst. Evol. Microbiol.">
        <title>The Global Catalogue of Microorganisms (GCM) 10K type strain sequencing project: providing services to taxonomists for standard genome sequencing and annotation.</title>
        <authorList>
            <consortium name="The Broad Institute Genomics Platform"/>
            <consortium name="The Broad Institute Genome Sequencing Center for Infectious Disease"/>
            <person name="Wu L."/>
            <person name="Ma J."/>
        </authorList>
    </citation>
    <scope>NUCLEOTIDE SEQUENCE [LARGE SCALE GENOMIC DNA]</scope>
    <source>
        <strain evidence="2">CCUG 55491</strain>
    </source>
</reference>
<protein>
    <submittedName>
        <fullName evidence="1">Uncharacterized protein</fullName>
    </submittedName>
</protein>